<dbReference type="OrthoDB" id="3173414at2"/>
<dbReference type="PATRIC" id="fig|1122241.3.peg.48"/>
<comment type="caution">
    <text evidence="2">The sequence shown here is derived from an EMBL/GenBank/DDBJ whole genome shotgun (WGS) entry which is preliminary data.</text>
</comment>
<gene>
    <name evidence="2" type="ORF">MOMUL_00420</name>
</gene>
<dbReference type="AlphaFoldDB" id="A0A151B0A6"/>
<protein>
    <recommendedName>
        <fullName evidence="4">Tryptophan transport protein</fullName>
    </recommendedName>
</protein>
<keyword evidence="1" id="KW-0472">Membrane</keyword>
<feature type="transmembrane region" description="Helical" evidence="1">
    <location>
        <begin position="152"/>
        <end position="175"/>
    </location>
</feature>
<feature type="transmembrane region" description="Helical" evidence="1">
    <location>
        <begin position="90"/>
        <end position="107"/>
    </location>
</feature>
<dbReference type="Proteomes" id="UP000075670">
    <property type="component" value="Unassembled WGS sequence"/>
</dbReference>
<name>A0A151B0A6_9FIRM</name>
<feature type="transmembrane region" description="Helical" evidence="1">
    <location>
        <begin position="12"/>
        <end position="32"/>
    </location>
</feature>
<evidence type="ECO:0008006" key="4">
    <source>
        <dbReference type="Google" id="ProtNLM"/>
    </source>
</evidence>
<keyword evidence="1" id="KW-0812">Transmembrane</keyword>
<reference evidence="2 3" key="1">
    <citation type="submission" date="2016-02" db="EMBL/GenBank/DDBJ databases">
        <title>Genome sequence of Moorella mulderi DSM 14980.</title>
        <authorList>
            <person name="Poehlein A."/>
            <person name="Daniel R."/>
        </authorList>
    </citation>
    <scope>NUCLEOTIDE SEQUENCE [LARGE SCALE GENOMIC DNA]</scope>
    <source>
        <strain evidence="2 3">DSM 14980</strain>
    </source>
</reference>
<sequence>MEEVKVTRVEKQGLQAMDVVVVAVLLAAGAVLRMITPPFFGITPNVVIGMYVLAIMLLRPRLPQVLGIGLVAAAVCQLTTKSLLPYLNFASEPVGAIVTALLLYLPFDKNSFFRVVKPLVVTFLGTFASGFTYITIFKAITLFATLPKNPAYTYLLMVVIVTGIFNAVLAQVLYFPLKQLLKNV</sequence>
<keyword evidence="1" id="KW-1133">Transmembrane helix</keyword>
<proteinExistence type="predicted"/>
<evidence type="ECO:0000313" key="3">
    <source>
        <dbReference type="Proteomes" id="UP000075670"/>
    </source>
</evidence>
<organism evidence="2 3">
    <name type="scientific">Moorella mulderi DSM 14980</name>
    <dbReference type="NCBI Taxonomy" id="1122241"/>
    <lineage>
        <taxon>Bacteria</taxon>
        <taxon>Bacillati</taxon>
        <taxon>Bacillota</taxon>
        <taxon>Clostridia</taxon>
        <taxon>Neomoorellales</taxon>
        <taxon>Neomoorellaceae</taxon>
        <taxon>Neomoorella</taxon>
    </lineage>
</organism>
<evidence type="ECO:0000256" key="1">
    <source>
        <dbReference type="SAM" id="Phobius"/>
    </source>
</evidence>
<dbReference type="RefSeq" id="WP_062280010.1">
    <property type="nucleotide sequence ID" value="NZ_LTBC01000001.1"/>
</dbReference>
<dbReference type="InterPro" id="IPR031360">
    <property type="entry name" value="TrpP"/>
</dbReference>
<dbReference type="EMBL" id="LTBC01000001">
    <property type="protein sequence ID" value="KYH33341.1"/>
    <property type="molecule type" value="Genomic_DNA"/>
</dbReference>
<accession>A0A151B0A6</accession>
<evidence type="ECO:0000313" key="2">
    <source>
        <dbReference type="EMBL" id="KYH33341.1"/>
    </source>
</evidence>
<dbReference type="Pfam" id="PF17099">
    <property type="entry name" value="TrpP"/>
    <property type="match status" value="1"/>
</dbReference>
<keyword evidence="3" id="KW-1185">Reference proteome</keyword>
<feature type="transmembrane region" description="Helical" evidence="1">
    <location>
        <begin position="119"/>
        <end position="146"/>
    </location>
</feature>
<feature type="transmembrane region" description="Helical" evidence="1">
    <location>
        <begin position="38"/>
        <end position="58"/>
    </location>
</feature>